<evidence type="ECO:0000256" key="5">
    <source>
        <dbReference type="ARBA" id="ARBA00022553"/>
    </source>
</evidence>
<dbReference type="PROSITE" id="PS50885">
    <property type="entry name" value="HAMP"/>
    <property type="match status" value="1"/>
</dbReference>
<keyword evidence="9" id="KW-0067">ATP-binding</keyword>
<dbReference type="Gene3D" id="1.10.287.130">
    <property type="match status" value="1"/>
</dbReference>
<dbReference type="PROSITE" id="PS50109">
    <property type="entry name" value="HIS_KIN"/>
    <property type="match status" value="1"/>
</dbReference>
<evidence type="ECO:0000313" key="15">
    <source>
        <dbReference type="EMBL" id="QAY66513.1"/>
    </source>
</evidence>
<keyword evidence="10" id="KW-0902">Two-component regulatory system</keyword>
<dbReference type="Gene3D" id="6.10.340.10">
    <property type="match status" value="1"/>
</dbReference>
<dbReference type="Gene3D" id="3.30.565.10">
    <property type="entry name" value="Histidine kinase-like ATPase, C-terminal domain"/>
    <property type="match status" value="1"/>
</dbReference>
<evidence type="ECO:0000256" key="4">
    <source>
        <dbReference type="ARBA" id="ARBA00022475"/>
    </source>
</evidence>
<keyword evidence="5" id="KW-0597">Phosphoprotein</keyword>
<evidence type="ECO:0000256" key="9">
    <source>
        <dbReference type="ARBA" id="ARBA00022840"/>
    </source>
</evidence>
<dbReference type="InterPro" id="IPR036890">
    <property type="entry name" value="HATPase_C_sf"/>
</dbReference>
<keyword evidence="12" id="KW-0812">Transmembrane</keyword>
<dbReference type="PANTHER" id="PTHR43711:SF1">
    <property type="entry name" value="HISTIDINE KINASE 1"/>
    <property type="match status" value="1"/>
</dbReference>
<dbReference type="FunFam" id="3.30.565.10:FF:000006">
    <property type="entry name" value="Sensor histidine kinase WalK"/>
    <property type="match status" value="1"/>
</dbReference>
<evidence type="ECO:0000256" key="6">
    <source>
        <dbReference type="ARBA" id="ARBA00022679"/>
    </source>
</evidence>
<evidence type="ECO:0000256" key="2">
    <source>
        <dbReference type="ARBA" id="ARBA00004651"/>
    </source>
</evidence>
<reference evidence="15 16" key="1">
    <citation type="submission" date="2019-01" db="EMBL/GenBank/DDBJ databases">
        <title>Genome sequencing of strain FW100M-2.</title>
        <authorList>
            <person name="Heo J."/>
            <person name="Kim S.-J."/>
            <person name="Kim J.-S."/>
            <person name="Hong S.-B."/>
            <person name="Kwon S.-W."/>
        </authorList>
    </citation>
    <scope>NUCLEOTIDE SEQUENCE [LARGE SCALE GENOMIC DNA]</scope>
    <source>
        <strain evidence="15 16">FW100M-2</strain>
    </source>
</reference>
<feature type="transmembrane region" description="Helical" evidence="12">
    <location>
        <begin position="55"/>
        <end position="78"/>
    </location>
</feature>
<dbReference type="InterPro" id="IPR003661">
    <property type="entry name" value="HisK_dim/P_dom"/>
</dbReference>
<dbReference type="RefSeq" id="WP_129440177.1">
    <property type="nucleotide sequence ID" value="NZ_CP035492.1"/>
</dbReference>
<dbReference type="Pfam" id="PF02518">
    <property type="entry name" value="HATPase_c"/>
    <property type="match status" value="1"/>
</dbReference>
<dbReference type="EMBL" id="CP035492">
    <property type="protein sequence ID" value="QAY66513.1"/>
    <property type="molecule type" value="Genomic_DNA"/>
</dbReference>
<keyword evidence="8 15" id="KW-0418">Kinase</keyword>
<dbReference type="InterPro" id="IPR036097">
    <property type="entry name" value="HisK_dim/P_sf"/>
</dbReference>
<evidence type="ECO:0000256" key="12">
    <source>
        <dbReference type="SAM" id="Phobius"/>
    </source>
</evidence>
<comment type="subcellular location">
    <subcellularLocation>
        <location evidence="2">Cell membrane</location>
        <topology evidence="2">Multi-pass membrane protein</topology>
    </subcellularLocation>
</comment>
<evidence type="ECO:0000256" key="10">
    <source>
        <dbReference type="ARBA" id="ARBA00023012"/>
    </source>
</evidence>
<evidence type="ECO:0000259" key="13">
    <source>
        <dbReference type="PROSITE" id="PS50109"/>
    </source>
</evidence>
<comment type="catalytic activity">
    <reaction evidence="1">
        <text>ATP + protein L-histidine = ADP + protein N-phospho-L-histidine.</text>
        <dbReference type="EC" id="2.7.13.3"/>
    </reaction>
</comment>
<keyword evidence="6" id="KW-0808">Transferase</keyword>
<evidence type="ECO:0000313" key="16">
    <source>
        <dbReference type="Proteomes" id="UP000293568"/>
    </source>
</evidence>
<feature type="transmembrane region" description="Helical" evidence="12">
    <location>
        <begin position="21"/>
        <end position="43"/>
    </location>
</feature>
<dbReference type="CDD" id="cd00082">
    <property type="entry name" value="HisKA"/>
    <property type="match status" value="1"/>
</dbReference>
<dbReference type="PRINTS" id="PR00344">
    <property type="entry name" value="BCTRLSENSOR"/>
</dbReference>
<evidence type="ECO:0000256" key="3">
    <source>
        <dbReference type="ARBA" id="ARBA00012438"/>
    </source>
</evidence>
<feature type="domain" description="Histidine kinase" evidence="13">
    <location>
        <begin position="142"/>
        <end position="357"/>
    </location>
</feature>
<keyword evidence="11 12" id="KW-0472">Membrane</keyword>
<keyword evidence="16" id="KW-1185">Reference proteome</keyword>
<keyword evidence="4" id="KW-1003">Cell membrane</keyword>
<keyword evidence="12" id="KW-1133">Transmembrane helix</keyword>
<dbReference type="AlphaFoldDB" id="A0A4P6EWE7"/>
<dbReference type="Proteomes" id="UP000293568">
    <property type="component" value="Chromosome"/>
</dbReference>
<dbReference type="SMART" id="SM00387">
    <property type="entry name" value="HATPase_c"/>
    <property type="match status" value="1"/>
</dbReference>
<dbReference type="InterPro" id="IPR003660">
    <property type="entry name" value="HAMP_dom"/>
</dbReference>
<accession>A0A4P6EWE7</accession>
<dbReference type="CDD" id="cd16922">
    <property type="entry name" value="HATPase_EvgS-ArcB-TorS-like"/>
    <property type="match status" value="1"/>
</dbReference>
<dbReference type="InterPro" id="IPR005467">
    <property type="entry name" value="His_kinase_dom"/>
</dbReference>
<evidence type="ECO:0000256" key="7">
    <source>
        <dbReference type="ARBA" id="ARBA00022741"/>
    </source>
</evidence>
<sequence>MNILRKTGRALLRFIRIIDGPAAILSSLLLCWTAAYFGLHWLYNQLNWQPHTLVNQLFTSLGGFLLFTAFVFSVAPFIRRKELQMYQELQEALRRIARGDFHVRLQSRRTAHEHITQIIADINEMAVNLKEMEDMRQEFIANVSHEIQSPLTSISGFARAMAADELPRSEQLQYLDIIEAESVRMSRLSDDLLRLASFDSKRHPFHPELYRLDKQLRRLILTFERQWMEKELEVSADLDEIWMNADPSLLSQVWVNLIQNAVKFTPPGGTIAVSLKLQNDHVVVSVKDSGIGISEADQNRIFERFFKSDRSRTRSAGGSGLGLSIVSKIVEMHSGTIAVSSQPGEWSEFTVTLPLAPQQTE</sequence>
<dbReference type="OrthoDB" id="9813151at2"/>
<name>A0A4P6EWE7_9BACL</name>
<dbReference type="GO" id="GO:0000155">
    <property type="term" value="F:phosphorelay sensor kinase activity"/>
    <property type="evidence" value="ECO:0007669"/>
    <property type="project" value="InterPro"/>
</dbReference>
<dbReference type="InterPro" id="IPR050736">
    <property type="entry name" value="Sensor_HK_Regulatory"/>
</dbReference>
<dbReference type="SMART" id="SM00388">
    <property type="entry name" value="HisKA"/>
    <property type="match status" value="1"/>
</dbReference>
<evidence type="ECO:0000256" key="8">
    <source>
        <dbReference type="ARBA" id="ARBA00022777"/>
    </source>
</evidence>
<dbReference type="GO" id="GO:0005524">
    <property type="term" value="F:ATP binding"/>
    <property type="evidence" value="ECO:0007669"/>
    <property type="project" value="UniProtKB-KW"/>
</dbReference>
<dbReference type="InterPro" id="IPR003594">
    <property type="entry name" value="HATPase_dom"/>
</dbReference>
<gene>
    <name evidence="15" type="ORF">ET464_08905</name>
</gene>
<dbReference type="InterPro" id="IPR004358">
    <property type="entry name" value="Sig_transdc_His_kin-like_C"/>
</dbReference>
<dbReference type="KEGG" id="pprt:ET464_08905"/>
<feature type="domain" description="HAMP" evidence="14">
    <location>
        <begin position="87"/>
        <end position="134"/>
    </location>
</feature>
<dbReference type="SUPFAM" id="SSF47384">
    <property type="entry name" value="Homodimeric domain of signal transducing histidine kinase"/>
    <property type="match status" value="1"/>
</dbReference>
<evidence type="ECO:0000259" key="14">
    <source>
        <dbReference type="PROSITE" id="PS50885"/>
    </source>
</evidence>
<dbReference type="GO" id="GO:0005886">
    <property type="term" value="C:plasma membrane"/>
    <property type="evidence" value="ECO:0007669"/>
    <property type="project" value="UniProtKB-SubCell"/>
</dbReference>
<proteinExistence type="predicted"/>
<dbReference type="Pfam" id="PF00512">
    <property type="entry name" value="HisKA"/>
    <property type="match status" value="1"/>
</dbReference>
<evidence type="ECO:0000256" key="11">
    <source>
        <dbReference type="ARBA" id="ARBA00023136"/>
    </source>
</evidence>
<protein>
    <recommendedName>
        <fullName evidence="3">histidine kinase</fullName>
        <ecNumber evidence="3">2.7.13.3</ecNumber>
    </recommendedName>
</protein>
<dbReference type="CDD" id="cd06225">
    <property type="entry name" value="HAMP"/>
    <property type="match status" value="1"/>
</dbReference>
<dbReference type="EC" id="2.7.13.3" evidence="3"/>
<keyword evidence="7" id="KW-0547">Nucleotide-binding</keyword>
<evidence type="ECO:0000256" key="1">
    <source>
        <dbReference type="ARBA" id="ARBA00000085"/>
    </source>
</evidence>
<dbReference type="SUPFAM" id="SSF55874">
    <property type="entry name" value="ATPase domain of HSP90 chaperone/DNA topoisomerase II/histidine kinase"/>
    <property type="match status" value="1"/>
</dbReference>
<dbReference type="PANTHER" id="PTHR43711">
    <property type="entry name" value="TWO-COMPONENT HISTIDINE KINASE"/>
    <property type="match status" value="1"/>
</dbReference>
<organism evidence="15 16">
    <name type="scientific">Paenibacillus protaetiae</name>
    <dbReference type="NCBI Taxonomy" id="2509456"/>
    <lineage>
        <taxon>Bacteria</taxon>
        <taxon>Bacillati</taxon>
        <taxon>Bacillota</taxon>
        <taxon>Bacilli</taxon>
        <taxon>Bacillales</taxon>
        <taxon>Paenibacillaceae</taxon>
        <taxon>Paenibacillus</taxon>
    </lineage>
</organism>
<dbReference type="FunFam" id="1.10.287.130:FF:000001">
    <property type="entry name" value="Two-component sensor histidine kinase"/>
    <property type="match status" value="1"/>
</dbReference>